<dbReference type="EMBL" id="JAKRRY010000006">
    <property type="protein sequence ID" value="MCW8345705.1"/>
    <property type="molecule type" value="Genomic_DNA"/>
</dbReference>
<feature type="transmembrane region" description="Helical" evidence="1">
    <location>
        <begin position="6"/>
        <end position="25"/>
    </location>
</feature>
<evidence type="ECO:0000313" key="2">
    <source>
        <dbReference type="EMBL" id="MCW8345705.1"/>
    </source>
</evidence>
<sequence>MMEQDVAVAMICFSVLCAPAVLGGFQSKRSLTWCFNALSAVCVGIAYHYSSHPMVYLPMLMLAVTSWLFAVGFAVNQS</sequence>
<gene>
    <name evidence="2" type="ORF">MD535_06735</name>
</gene>
<organism evidence="2 3">
    <name type="scientific">Vibrio qingdaonensis</name>
    <dbReference type="NCBI Taxonomy" id="2829491"/>
    <lineage>
        <taxon>Bacteria</taxon>
        <taxon>Pseudomonadati</taxon>
        <taxon>Pseudomonadota</taxon>
        <taxon>Gammaproteobacteria</taxon>
        <taxon>Vibrionales</taxon>
        <taxon>Vibrionaceae</taxon>
        <taxon>Vibrio</taxon>
    </lineage>
</organism>
<keyword evidence="1" id="KW-0472">Membrane</keyword>
<evidence type="ECO:0000256" key="1">
    <source>
        <dbReference type="SAM" id="Phobius"/>
    </source>
</evidence>
<reference evidence="2" key="1">
    <citation type="submission" date="2022-02" db="EMBL/GenBank/DDBJ databases">
        <title>Vibrio sp. nov, a new bacterium isolated from seawater.</title>
        <authorList>
            <person name="Yuan Y."/>
        </authorList>
    </citation>
    <scope>NUCLEOTIDE SEQUENCE</scope>
    <source>
        <strain evidence="2">ZSDZ65</strain>
    </source>
</reference>
<proteinExistence type="predicted"/>
<dbReference type="RefSeq" id="WP_265674117.1">
    <property type="nucleotide sequence ID" value="NZ_JAKRRY010000006.1"/>
</dbReference>
<dbReference type="AlphaFoldDB" id="A0A9X3CNQ4"/>
<comment type="caution">
    <text evidence="2">The sequence shown here is derived from an EMBL/GenBank/DDBJ whole genome shotgun (WGS) entry which is preliminary data.</text>
</comment>
<feature type="transmembrane region" description="Helical" evidence="1">
    <location>
        <begin position="32"/>
        <end position="49"/>
    </location>
</feature>
<dbReference type="Proteomes" id="UP001155587">
    <property type="component" value="Unassembled WGS sequence"/>
</dbReference>
<keyword evidence="3" id="KW-1185">Reference proteome</keyword>
<name>A0A9X3CNQ4_9VIBR</name>
<keyword evidence="1" id="KW-0812">Transmembrane</keyword>
<protein>
    <submittedName>
        <fullName evidence="2">Uncharacterized protein</fullName>
    </submittedName>
</protein>
<evidence type="ECO:0000313" key="3">
    <source>
        <dbReference type="Proteomes" id="UP001155587"/>
    </source>
</evidence>
<keyword evidence="1" id="KW-1133">Transmembrane helix</keyword>
<accession>A0A9X3CNQ4</accession>
<feature type="transmembrane region" description="Helical" evidence="1">
    <location>
        <begin position="55"/>
        <end position="75"/>
    </location>
</feature>